<sequence length="77" mass="8840">MRRKGELKKRADFCGLFLISSKGELTLRFVALFRQKGEQSERKFSYFLLDKLSKINLSPLFEDAQCLISTCSATTND</sequence>
<name>A7N3P9_VIBC1</name>
<evidence type="ECO:0000313" key="2">
    <source>
        <dbReference type="Proteomes" id="UP000008152"/>
    </source>
</evidence>
<organism evidence="1 2">
    <name type="scientific">Vibrio campbellii (strain ATCC BAA-1116)</name>
    <dbReference type="NCBI Taxonomy" id="2902295"/>
    <lineage>
        <taxon>Bacteria</taxon>
        <taxon>Pseudomonadati</taxon>
        <taxon>Pseudomonadota</taxon>
        <taxon>Gammaproteobacteria</taxon>
        <taxon>Vibrionales</taxon>
        <taxon>Vibrionaceae</taxon>
        <taxon>Vibrio</taxon>
    </lineage>
</organism>
<reference evidence="1 2" key="1">
    <citation type="submission" date="2007-08" db="EMBL/GenBank/DDBJ databases">
        <authorList>
            <consortium name="The Vibrio harveyi Genome Sequencing Project"/>
            <person name="Bassler B."/>
            <person name="Clifton S.W."/>
            <person name="Fulton L."/>
            <person name="Delehaunty K."/>
            <person name="Fronick C."/>
            <person name="Harrison M."/>
            <person name="Markivic C."/>
            <person name="Fulton R."/>
            <person name="Tin-Wollam A.-M."/>
            <person name="Shah N."/>
            <person name="Pepin K."/>
            <person name="Nash W."/>
            <person name="Thiruvilangam P."/>
            <person name="Bhonagiri V."/>
            <person name="Waters C."/>
            <person name="Tu K.C."/>
            <person name="Irgon J."/>
            <person name="Wilson R.K."/>
        </authorList>
    </citation>
    <scope>NUCLEOTIDE SEQUENCE [LARGE SCALE GENOMIC DNA]</scope>
    <source>
        <strain evidence="2">ATCC BAA-1116 / BB120</strain>
    </source>
</reference>
<evidence type="ECO:0000313" key="1">
    <source>
        <dbReference type="EMBL" id="ABU74217.1"/>
    </source>
</evidence>
<proteinExistence type="predicted"/>
<dbReference type="Proteomes" id="UP000008152">
    <property type="component" value="Chromosome II"/>
</dbReference>
<accession>A7N3P9</accession>
<gene>
    <name evidence="1" type="ordered locus">VIBHAR_06326</name>
</gene>
<dbReference type="EMBL" id="CP000790">
    <property type="protein sequence ID" value="ABU74217.1"/>
    <property type="molecule type" value="Genomic_DNA"/>
</dbReference>
<dbReference type="AlphaFoldDB" id="A7N3P9"/>
<dbReference type="KEGG" id="vha:VIBHAR_06326"/>
<protein>
    <submittedName>
        <fullName evidence="1">Uncharacterized protein</fullName>
    </submittedName>
</protein>